<feature type="region of interest" description="Disordered" evidence="3">
    <location>
        <begin position="121"/>
        <end position="153"/>
    </location>
</feature>
<comment type="subcellular location">
    <subcellularLocation>
        <location evidence="1">Cytoplasm</location>
    </subcellularLocation>
</comment>
<dbReference type="EMBL" id="JADBDY010000001">
    <property type="protein sequence ID" value="MBE1459689.1"/>
    <property type="molecule type" value="Genomic_DNA"/>
</dbReference>
<keyword evidence="2" id="KW-0963">Cytoplasm</keyword>
<dbReference type="PRINTS" id="PR01574">
    <property type="entry name" value="TUBBYPROTEIN"/>
</dbReference>
<evidence type="ECO:0000256" key="2">
    <source>
        <dbReference type="ARBA" id="ARBA00022490"/>
    </source>
</evidence>
<dbReference type="Proteomes" id="UP000598217">
    <property type="component" value="Unassembled WGS sequence"/>
</dbReference>
<keyword evidence="5" id="KW-1185">Reference proteome</keyword>
<feature type="compositionally biased region" description="Low complexity" evidence="3">
    <location>
        <begin position="347"/>
        <end position="357"/>
    </location>
</feature>
<feature type="region of interest" description="Disordered" evidence="3">
    <location>
        <begin position="347"/>
        <end position="410"/>
    </location>
</feature>
<evidence type="ECO:0000313" key="4">
    <source>
        <dbReference type="EMBL" id="MBE1459689.1"/>
    </source>
</evidence>
<name>A0ABR9HL00_9ACTN</name>
<gene>
    <name evidence="4" type="ORF">H4W79_003903</name>
</gene>
<evidence type="ECO:0000313" key="5">
    <source>
        <dbReference type="Proteomes" id="UP000598217"/>
    </source>
</evidence>
<accession>A0ABR9HL00</accession>
<proteinExistence type="predicted"/>
<evidence type="ECO:0000256" key="3">
    <source>
        <dbReference type="SAM" id="MobiDB-lite"/>
    </source>
</evidence>
<organism evidence="4 5">
    <name type="scientific">Nocardiopsis terrae</name>
    <dbReference type="NCBI Taxonomy" id="372655"/>
    <lineage>
        <taxon>Bacteria</taxon>
        <taxon>Bacillati</taxon>
        <taxon>Actinomycetota</taxon>
        <taxon>Actinomycetes</taxon>
        <taxon>Streptosporangiales</taxon>
        <taxon>Nocardiopsidaceae</taxon>
        <taxon>Nocardiopsis</taxon>
    </lineage>
</organism>
<evidence type="ECO:0000256" key="1">
    <source>
        <dbReference type="ARBA" id="ARBA00004496"/>
    </source>
</evidence>
<protein>
    <submittedName>
        <fullName evidence="4">Uncharacterized protein</fullName>
    </submittedName>
</protein>
<dbReference type="InterPro" id="IPR005398">
    <property type="entry name" value="Tubby_N"/>
</dbReference>
<reference evidence="4 5" key="1">
    <citation type="submission" date="2020-10" db="EMBL/GenBank/DDBJ databases">
        <title>Sequencing the genomes of 1000 actinobacteria strains.</title>
        <authorList>
            <person name="Klenk H.-P."/>
        </authorList>
    </citation>
    <scope>NUCLEOTIDE SEQUENCE [LARGE SCALE GENOMIC DNA]</scope>
    <source>
        <strain evidence="4 5">DSM 45157</strain>
    </source>
</reference>
<feature type="region of interest" description="Disordered" evidence="3">
    <location>
        <begin position="191"/>
        <end position="270"/>
    </location>
</feature>
<feature type="compositionally biased region" description="Low complexity" evidence="3">
    <location>
        <begin position="225"/>
        <end position="238"/>
    </location>
</feature>
<sequence length="410" mass="43605">MCRGSARSAPLNCAPDSFTGLQFPRFLPRDGGRLRCAGPGGSSSLRCGRSTWTRFAVTAGWRLSGNGGVWAGRSGASLFRGPRARAVLGKAGPYLPHGFWAFGRFLPSSARNAWPCRGRSWSAVQQPQRGRVSRAAPGASSRGGRPPRSLRHPWCPKSDWRGACCFRSRPNRRDLATRGNFGAEVAPGSKITVKRGSKLRPERAEGRMGPAAGPDRGQRPDPARTRGTGAGTRRAPAPATRPPLPVSRQPPTRRPWHAGQGGAPGAKRGRTTLTRAVRAATIMRRERGLFGSSALRLFGSSALRLFGSSALRLFGSSALRLFGSSALRLFGSSARSLNPAVLPAQRLPAPALRRPGPNALPPRTTPRRGEASRTSQPNPGTGPRIRTPDPPTASARAQTGAGPVESRTTR</sequence>
<comment type="caution">
    <text evidence="4">The sequence shown here is derived from an EMBL/GenBank/DDBJ whole genome shotgun (WGS) entry which is preliminary data.</text>
</comment>
<feature type="compositionally biased region" description="Low complexity" evidence="3">
    <location>
        <begin position="129"/>
        <end position="147"/>
    </location>
</feature>